<feature type="signal peptide" evidence="1">
    <location>
        <begin position="1"/>
        <end position="19"/>
    </location>
</feature>
<dbReference type="Proteomes" id="UP000286985">
    <property type="component" value="Unassembled WGS sequence"/>
</dbReference>
<name>A0A432XM06_9GAMM</name>
<dbReference type="AlphaFoldDB" id="A0A432XM06"/>
<keyword evidence="3" id="KW-1185">Reference proteome</keyword>
<evidence type="ECO:0000256" key="1">
    <source>
        <dbReference type="SAM" id="SignalP"/>
    </source>
</evidence>
<keyword evidence="1" id="KW-0732">Signal</keyword>
<feature type="chain" id="PRO_5019457315" evidence="1">
    <location>
        <begin position="20"/>
        <end position="157"/>
    </location>
</feature>
<evidence type="ECO:0000313" key="3">
    <source>
        <dbReference type="Proteomes" id="UP000286985"/>
    </source>
</evidence>
<protein>
    <submittedName>
        <fullName evidence="2">Uncharacterized protein</fullName>
    </submittedName>
</protein>
<evidence type="ECO:0000313" key="2">
    <source>
        <dbReference type="EMBL" id="RUO49735.1"/>
    </source>
</evidence>
<sequence length="157" mass="18124">MFKRIILSVLILCSSVVLADTKDSMLYATFAEISIFPDKFDRKKVALYGYLKNQNGELHLCESMEVCFTESKNRFVVVGTTTEKTELKEYLNCHVEFFGEFFKVDKSFAYDNRTILGRLKSYRSPNLSINSGYLTINKRCDIYNKYTEKNGDIGVLN</sequence>
<accession>A0A432XM06</accession>
<proteinExistence type="predicted"/>
<comment type="caution">
    <text evidence="2">The sequence shown here is derived from an EMBL/GenBank/DDBJ whole genome shotgun (WGS) entry which is preliminary data.</text>
</comment>
<reference evidence="3" key="1">
    <citation type="journal article" date="2018" name="Front. Microbiol.">
        <title>Genome-Based Analysis Reveals the Taxonomy and Diversity of the Family Idiomarinaceae.</title>
        <authorList>
            <person name="Liu Y."/>
            <person name="Lai Q."/>
            <person name="Shao Z."/>
        </authorList>
    </citation>
    <scope>NUCLEOTIDE SEQUENCE [LARGE SCALE GENOMIC DNA]</scope>
    <source>
        <strain evidence="3">908033</strain>
    </source>
</reference>
<organism evidence="2 3">
    <name type="scientific">Pseudidiomarina donghaiensis</name>
    <dbReference type="NCBI Taxonomy" id="519452"/>
    <lineage>
        <taxon>Bacteria</taxon>
        <taxon>Pseudomonadati</taxon>
        <taxon>Pseudomonadota</taxon>
        <taxon>Gammaproteobacteria</taxon>
        <taxon>Alteromonadales</taxon>
        <taxon>Idiomarinaceae</taxon>
        <taxon>Pseudidiomarina</taxon>
    </lineage>
</organism>
<dbReference type="OrthoDB" id="9883929at2"/>
<gene>
    <name evidence="2" type="ORF">CWE24_04475</name>
</gene>
<dbReference type="RefSeq" id="WP_092838413.1">
    <property type="nucleotide sequence ID" value="NZ_FPCF01000001.1"/>
</dbReference>
<dbReference type="EMBL" id="PIPU01000001">
    <property type="protein sequence ID" value="RUO49735.1"/>
    <property type="molecule type" value="Genomic_DNA"/>
</dbReference>